<accession>A0A8J3G839</accession>
<gene>
    <name evidence="1" type="ORF">GCM10007390_14380</name>
</gene>
<organism evidence="1 2">
    <name type="scientific">Persicitalea jodogahamensis</name>
    <dbReference type="NCBI Taxonomy" id="402147"/>
    <lineage>
        <taxon>Bacteria</taxon>
        <taxon>Pseudomonadati</taxon>
        <taxon>Bacteroidota</taxon>
        <taxon>Cytophagia</taxon>
        <taxon>Cytophagales</taxon>
        <taxon>Spirosomataceae</taxon>
        <taxon>Persicitalea</taxon>
    </lineage>
</organism>
<evidence type="ECO:0000313" key="1">
    <source>
        <dbReference type="EMBL" id="GHB61613.1"/>
    </source>
</evidence>
<proteinExistence type="predicted"/>
<dbReference type="Proteomes" id="UP000598271">
    <property type="component" value="Unassembled WGS sequence"/>
</dbReference>
<name>A0A8J3G839_9BACT</name>
<keyword evidence="2" id="KW-1185">Reference proteome</keyword>
<dbReference type="AlphaFoldDB" id="A0A8J3G839"/>
<reference evidence="1 2" key="1">
    <citation type="journal article" date="2014" name="Int. J. Syst. Evol. Microbiol.">
        <title>Complete genome sequence of Corynebacterium casei LMG S-19264T (=DSM 44701T), isolated from a smear-ripened cheese.</title>
        <authorList>
            <consortium name="US DOE Joint Genome Institute (JGI-PGF)"/>
            <person name="Walter F."/>
            <person name="Albersmeier A."/>
            <person name="Kalinowski J."/>
            <person name="Ruckert C."/>
        </authorList>
    </citation>
    <scope>NUCLEOTIDE SEQUENCE [LARGE SCALE GENOMIC DNA]</scope>
    <source>
        <strain evidence="1 2">KCTC 12866</strain>
    </source>
</reference>
<evidence type="ECO:0000313" key="2">
    <source>
        <dbReference type="Proteomes" id="UP000598271"/>
    </source>
</evidence>
<sequence>MVENEIYKSVQLVIQTVWSESQMADPDDLTPEPKCSVQGEIEDDGGAHAPGFEILLIPKGNTKIQRKNDI</sequence>
<comment type="caution">
    <text evidence="1">The sequence shown here is derived from an EMBL/GenBank/DDBJ whole genome shotgun (WGS) entry which is preliminary data.</text>
</comment>
<dbReference type="EMBL" id="BMXF01000001">
    <property type="protein sequence ID" value="GHB61613.1"/>
    <property type="molecule type" value="Genomic_DNA"/>
</dbReference>
<protein>
    <submittedName>
        <fullName evidence="1">Uncharacterized protein</fullName>
    </submittedName>
</protein>